<reference evidence="1" key="1">
    <citation type="submission" date="2022-09" db="EMBL/GenBank/DDBJ databases">
        <title>Intensive care unit water sources are persistently colonized with multi-drug resistant bacteria and are the site of extensive horizontal gene transfer of antibiotic resistance genes.</title>
        <authorList>
            <person name="Diorio-Toth L."/>
        </authorList>
    </citation>
    <scope>NUCLEOTIDE SEQUENCE</scope>
    <source>
        <strain evidence="1">GD03704</strain>
    </source>
</reference>
<gene>
    <name evidence="1" type="ORF">N5J11_22395</name>
</gene>
<name>A0AA42QE27_ECTOL</name>
<evidence type="ECO:0000313" key="2">
    <source>
        <dbReference type="Proteomes" id="UP001161697"/>
    </source>
</evidence>
<accession>A0AA42QE27</accession>
<dbReference type="RefSeq" id="WP_279533566.1">
    <property type="nucleotide sequence ID" value="NZ_CP104579.1"/>
</dbReference>
<sequence length="146" mass="16624">MTLPYENTTSGDKAFADIQKILGRFGCDNYGIMHKVGEQITLIQFEWRGRTVQVPGHWGGYATQWLKEHPHTSRMRSTKAEHQAKAMEIAKVAVCSILRDWVKAQVTMVECQMMTLEEVFMPHMLLPDGRRLVEHAQKLLGKVGDA</sequence>
<proteinExistence type="predicted"/>
<dbReference type="Proteomes" id="UP001161697">
    <property type="component" value="Unassembled WGS sequence"/>
</dbReference>
<evidence type="ECO:0000313" key="1">
    <source>
        <dbReference type="EMBL" id="MDH1341860.1"/>
    </source>
</evidence>
<organism evidence="1 2">
    <name type="scientific">Ectopseudomonas oleovorans</name>
    <name type="common">Pseudomonas oleovorans</name>
    <dbReference type="NCBI Taxonomy" id="301"/>
    <lineage>
        <taxon>Bacteria</taxon>
        <taxon>Pseudomonadati</taxon>
        <taxon>Pseudomonadota</taxon>
        <taxon>Gammaproteobacteria</taxon>
        <taxon>Pseudomonadales</taxon>
        <taxon>Pseudomonadaceae</taxon>
        <taxon>Ectopseudomonas</taxon>
    </lineage>
</organism>
<dbReference type="AlphaFoldDB" id="A0AA42QE27"/>
<dbReference type="EMBL" id="JAOCJE010000002">
    <property type="protein sequence ID" value="MDH1341860.1"/>
    <property type="molecule type" value="Genomic_DNA"/>
</dbReference>
<protein>
    <submittedName>
        <fullName evidence="1">Uncharacterized protein</fullName>
    </submittedName>
</protein>
<comment type="caution">
    <text evidence="1">The sequence shown here is derived from an EMBL/GenBank/DDBJ whole genome shotgun (WGS) entry which is preliminary data.</text>
</comment>